<evidence type="ECO:0000256" key="6">
    <source>
        <dbReference type="ARBA" id="ARBA00023274"/>
    </source>
</evidence>
<dbReference type="CDD" id="cd04661">
    <property type="entry name" value="NUDIX_MRP_L46"/>
    <property type="match status" value="1"/>
</dbReference>
<dbReference type="InterPro" id="IPR000086">
    <property type="entry name" value="NUDIX_hydrolase_dom"/>
</dbReference>
<dbReference type="InterPro" id="IPR033650">
    <property type="entry name" value="Ribosomal_mL46_NUDIX"/>
</dbReference>
<evidence type="ECO:0000259" key="10">
    <source>
        <dbReference type="PROSITE" id="PS51462"/>
    </source>
</evidence>
<comment type="similarity">
    <text evidence="2">Belongs to the mitochondrion-specific ribosomal protein mL46 family.</text>
</comment>
<keyword evidence="6" id="KW-0687">Ribonucleoprotein</keyword>
<evidence type="ECO:0000313" key="12">
    <source>
        <dbReference type="Proteomes" id="UP000001593"/>
    </source>
</evidence>
<dbReference type="HOGENOM" id="CLU_079736_0_0_1"/>
<organism evidence="11 12">
    <name type="scientific">Nematostella vectensis</name>
    <name type="common">Starlet sea anemone</name>
    <dbReference type="NCBI Taxonomy" id="45351"/>
    <lineage>
        <taxon>Eukaryota</taxon>
        <taxon>Metazoa</taxon>
        <taxon>Cnidaria</taxon>
        <taxon>Anthozoa</taxon>
        <taxon>Hexacorallia</taxon>
        <taxon>Actiniaria</taxon>
        <taxon>Edwardsiidae</taxon>
        <taxon>Nematostella</taxon>
    </lineage>
</organism>
<dbReference type="SUPFAM" id="SSF55811">
    <property type="entry name" value="Nudix"/>
    <property type="match status" value="1"/>
</dbReference>
<dbReference type="STRING" id="45351.A7S125"/>
<dbReference type="InterPro" id="IPR040008">
    <property type="entry name" value="Ribosomal_mL46"/>
</dbReference>
<dbReference type="eggNOG" id="KOG4548">
    <property type="taxonomic scope" value="Eukaryota"/>
</dbReference>
<evidence type="ECO:0000256" key="5">
    <source>
        <dbReference type="ARBA" id="ARBA00023128"/>
    </source>
</evidence>
<proteinExistence type="inferred from homology"/>
<dbReference type="Proteomes" id="UP000001593">
    <property type="component" value="Unassembled WGS sequence"/>
</dbReference>
<sequence>MAADMSFRVAKHFSTCLAYLSRGVRQQRNLGKALISTQASYSRRFNETYRLGVLHKRLYSTKPNPQIQELPQPAIYTAICVERLPVVTADKSELEKRFEKLQDQLEIEHSVLCDDELTVKKLKDRKKKLTERDEDEAIEIAQIEANRKEFQEEEEEELLQFQPASRETDDEGDVRSMNRKLQHNLVLLLKRNDTSWEMPIGQIQDKESLRQAAERSLKEMCGDGMDTRFLSNAPVAVLKMSKLQPKNKNKVFFYKVHFLGGSLNLGEAYTDFAWLTRDEIQEYLVPEYYRLVRRFLH</sequence>
<dbReference type="OrthoDB" id="194611at2759"/>
<comment type="subcellular location">
    <subcellularLocation>
        <location evidence="1">Mitochondrion</location>
    </subcellularLocation>
</comment>
<evidence type="ECO:0000256" key="8">
    <source>
        <dbReference type="ARBA" id="ARBA00035534"/>
    </source>
</evidence>
<dbReference type="KEGG" id="nve:5514406"/>
<evidence type="ECO:0000256" key="9">
    <source>
        <dbReference type="SAM" id="MobiDB-lite"/>
    </source>
</evidence>
<dbReference type="PROSITE" id="PS51462">
    <property type="entry name" value="NUDIX"/>
    <property type="match status" value="1"/>
</dbReference>
<reference evidence="11 12" key="1">
    <citation type="journal article" date="2007" name="Science">
        <title>Sea anemone genome reveals ancestral eumetazoan gene repertoire and genomic organization.</title>
        <authorList>
            <person name="Putnam N.H."/>
            <person name="Srivastava M."/>
            <person name="Hellsten U."/>
            <person name="Dirks B."/>
            <person name="Chapman J."/>
            <person name="Salamov A."/>
            <person name="Terry A."/>
            <person name="Shapiro H."/>
            <person name="Lindquist E."/>
            <person name="Kapitonov V.V."/>
            <person name="Jurka J."/>
            <person name="Genikhovich G."/>
            <person name="Grigoriev I.V."/>
            <person name="Lucas S.M."/>
            <person name="Steele R.E."/>
            <person name="Finnerty J.R."/>
            <person name="Technau U."/>
            <person name="Martindale M.Q."/>
            <person name="Rokhsar D.S."/>
        </authorList>
    </citation>
    <scope>NUCLEOTIDE SEQUENCE [LARGE SCALE GENOMIC DNA]</scope>
    <source>
        <strain evidence="12">CH2 X CH6</strain>
    </source>
</reference>
<evidence type="ECO:0000256" key="2">
    <source>
        <dbReference type="ARBA" id="ARBA00009070"/>
    </source>
</evidence>
<dbReference type="PANTHER" id="PTHR13124">
    <property type="entry name" value="39S RIBOSOMAL PROTEIN L46, MITOCHONDRIAL PRECURSOR-RELATED"/>
    <property type="match status" value="1"/>
</dbReference>
<protein>
    <recommendedName>
        <fullName evidence="7">Large ribosomal subunit protein mL46</fullName>
    </recommendedName>
    <alternativeName>
        <fullName evidence="8">39S ribosomal protein L46, mitochondrial</fullName>
    </alternativeName>
</protein>
<feature type="domain" description="Nudix hydrolase" evidence="10">
    <location>
        <begin position="167"/>
        <end position="297"/>
    </location>
</feature>
<dbReference type="PANTHER" id="PTHR13124:SF12">
    <property type="entry name" value="LARGE RIBOSOMAL SUBUNIT PROTEIN ML46"/>
    <property type="match status" value="1"/>
</dbReference>
<keyword evidence="12" id="KW-1185">Reference proteome</keyword>
<evidence type="ECO:0000256" key="4">
    <source>
        <dbReference type="ARBA" id="ARBA00022980"/>
    </source>
</evidence>
<dbReference type="PhylomeDB" id="A7S125"/>
<name>A7S125_NEMVE</name>
<feature type="region of interest" description="Disordered" evidence="9">
    <location>
        <begin position="157"/>
        <end position="176"/>
    </location>
</feature>
<dbReference type="InterPro" id="IPR021757">
    <property type="entry name" value="Ribosomal_mL46_N"/>
</dbReference>
<evidence type="ECO:0000256" key="7">
    <source>
        <dbReference type="ARBA" id="ARBA00035190"/>
    </source>
</evidence>
<dbReference type="InParanoid" id="A7S125"/>
<evidence type="ECO:0000313" key="11">
    <source>
        <dbReference type="EMBL" id="EDO42566.1"/>
    </source>
</evidence>
<dbReference type="Pfam" id="PF11788">
    <property type="entry name" value="MRP-L46"/>
    <property type="match status" value="1"/>
</dbReference>
<dbReference type="EMBL" id="DS469563">
    <property type="protein sequence ID" value="EDO42566.1"/>
    <property type="molecule type" value="Genomic_DNA"/>
</dbReference>
<dbReference type="Gene3D" id="3.90.79.10">
    <property type="entry name" value="Nucleoside Triphosphate Pyrophosphohydrolase"/>
    <property type="match status" value="1"/>
</dbReference>
<dbReference type="OMA" id="MLPRYCK"/>
<gene>
    <name evidence="11" type="ORF">NEMVEDRAFT_v1g242097</name>
</gene>
<dbReference type="GO" id="GO:0005762">
    <property type="term" value="C:mitochondrial large ribosomal subunit"/>
    <property type="evidence" value="ECO:0000318"/>
    <property type="project" value="GO_Central"/>
</dbReference>
<keyword evidence="3" id="KW-0809">Transit peptide</keyword>
<dbReference type="InterPro" id="IPR015797">
    <property type="entry name" value="NUDIX_hydrolase-like_dom_sf"/>
</dbReference>
<keyword evidence="4" id="KW-0689">Ribosomal protein</keyword>
<accession>A7S125</accession>
<dbReference type="GO" id="GO:0005743">
    <property type="term" value="C:mitochondrial inner membrane"/>
    <property type="evidence" value="ECO:0007669"/>
    <property type="project" value="UniProtKB-ARBA"/>
</dbReference>
<dbReference type="AlphaFoldDB" id="A7S125"/>
<dbReference type="FunFam" id="3.90.79.10:FF:000018">
    <property type="entry name" value="39S ribosomal protein L46, mitochondrial"/>
    <property type="match status" value="1"/>
</dbReference>
<keyword evidence="5" id="KW-0496">Mitochondrion</keyword>
<evidence type="ECO:0000256" key="3">
    <source>
        <dbReference type="ARBA" id="ARBA00022946"/>
    </source>
</evidence>
<evidence type="ECO:0000256" key="1">
    <source>
        <dbReference type="ARBA" id="ARBA00004173"/>
    </source>
</evidence>
<dbReference type="GO" id="GO:0003735">
    <property type="term" value="F:structural constituent of ribosome"/>
    <property type="evidence" value="ECO:0000318"/>
    <property type="project" value="GO_Central"/>
</dbReference>